<keyword evidence="3" id="KW-1185">Reference proteome</keyword>
<dbReference type="EMBL" id="BAAARV010000025">
    <property type="protein sequence ID" value="GAA2346741.1"/>
    <property type="molecule type" value="Genomic_DNA"/>
</dbReference>
<feature type="compositionally biased region" description="Basic and acidic residues" evidence="1">
    <location>
        <begin position="99"/>
        <end position="116"/>
    </location>
</feature>
<organism evidence="2 3">
    <name type="scientific">Dactylosporangium salmoneum</name>
    <dbReference type="NCBI Taxonomy" id="53361"/>
    <lineage>
        <taxon>Bacteria</taxon>
        <taxon>Bacillati</taxon>
        <taxon>Actinomycetota</taxon>
        <taxon>Actinomycetes</taxon>
        <taxon>Micromonosporales</taxon>
        <taxon>Micromonosporaceae</taxon>
        <taxon>Dactylosporangium</taxon>
    </lineage>
</organism>
<gene>
    <name evidence="2" type="ORF">GCM10010170_033750</name>
</gene>
<comment type="caution">
    <text evidence="2">The sequence shown here is derived from an EMBL/GenBank/DDBJ whole genome shotgun (WGS) entry which is preliminary data.</text>
</comment>
<dbReference type="RefSeq" id="WP_344613325.1">
    <property type="nucleotide sequence ID" value="NZ_BAAARV010000025.1"/>
</dbReference>
<accession>A0ABN3G8Z3</accession>
<sequence>MSAWHIGRAWSGTEIEDGCPCPKAPCGLVVGLQAVGGPCRQHTGIKTMRQSHPADVCPGRRAEEVARIAREQADERRRRNDELVAELGLLKPGAVAASLREREQARRQRRAEDAGRLDLGGGA</sequence>
<evidence type="ECO:0000256" key="1">
    <source>
        <dbReference type="SAM" id="MobiDB-lite"/>
    </source>
</evidence>
<evidence type="ECO:0000313" key="3">
    <source>
        <dbReference type="Proteomes" id="UP001501444"/>
    </source>
</evidence>
<evidence type="ECO:0000313" key="2">
    <source>
        <dbReference type="EMBL" id="GAA2346741.1"/>
    </source>
</evidence>
<proteinExistence type="predicted"/>
<dbReference type="Proteomes" id="UP001501444">
    <property type="component" value="Unassembled WGS sequence"/>
</dbReference>
<reference evidence="2 3" key="1">
    <citation type="journal article" date="2019" name="Int. J. Syst. Evol. Microbiol.">
        <title>The Global Catalogue of Microorganisms (GCM) 10K type strain sequencing project: providing services to taxonomists for standard genome sequencing and annotation.</title>
        <authorList>
            <consortium name="The Broad Institute Genomics Platform"/>
            <consortium name="The Broad Institute Genome Sequencing Center for Infectious Disease"/>
            <person name="Wu L."/>
            <person name="Ma J."/>
        </authorList>
    </citation>
    <scope>NUCLEOTIDE SEQUENCE [LARGE SCALE GENOMIC DNA]</scope>
    <source>
        <strain evidence="2 3">JCM 3272</strain>
    </source>
</reference>
<feature type="region of interest" description="Disordered" evidence="1">
    <location>
        <begin position="98"/>
        <end position="123"/>
    </location>
</feature>
<protein>
    <submittedName>
        <fullName evidence="2">Uncharacterized protein</fullName>
    </submittedName>
</protein>
<name>A0ABN3G8Z3_9ACTN</name>